<keyword evidence="4" id="KW-0963">Cytoplasm</keyword>
<dbReference type="PANTHER" id="PTHR33643">
    <property type="entry name" value="UREASE ACCESSORY PROTEIN D"/>
    <property type="match status" value="1"/>
</dbReference>
<comment type="function">
    <text evidence="4">Required for maturation of urease via the functional incorporation of the urease nickel metallocenter.</text>
</comment>
<keyword evidence="3 4" id="KW-0143">Chaperone</keyword>
<evidence type="ECO:0000256" key="2">
    <source>
        <dbReference type="ARBA" id="ARBA00022988"/>
    </source>
</evidence>
<dbReference type="GO" id="GO:0005737">
    <property type="term" value="C:cytoplasm"/>
    <property type="evidence" value="ECO:0007669"/>
    <property type="project" value="UniProtKB-SubCell"/>
</dbReference>
<comment type="similarity">
    <text evidence="1 4">Belongs to the UreD family.</text>
</comment>
<dbReference type="InterPro" id="IPR002669">
    <property type="entry name" value="UreD"/>
</dbReference>
<dbReference type="RefSeq" id="WP_201243326.1">
    <property type="nucleotide sequence ID" value="NZ_NHSF01000008.1"/>
</dbReference>
<keyword evidence="2 4" id="KW-0996">Nickel insertion</keyword>
<dbReference type="Proteomes" id="UP001296967">
    <property type="component" value="Unassembled WGS sequence"/>
</dbReference>
<proteinExistence type="inferred from homology"/>
<comment type="caution">
    <text evidence="5">The sequence shown here is derived from an EMBL/GenBank/DDBJ whole genome shotgun (WGS) entry which is preliminary data.</text>
</comment>
<comment type="subunit">
    <text evidence="4">UreD, UreF and UreG form a complex that acts as a GTP-hydrolysis-dependent molecular chaperone, activating the urease apoprotein by helping to assemble the nickel containing metallocenter of UreC. The UreE protein probably delivers the nickel.</text>
</comment>
<reference evidence="5" key="2">
    <citation type="journal article" date="2020" name="Microorganisms">
        <title>Osmotic Adaptation and Compatible Solute Biosynthesis of Phototrophic Bacteria as Revealed from Genome Analyses.</title>
        <authorList>
            <person name="Imhoff J.F."/>
            <person name="Rahn T."/>
            <person name="Kunzel S."/>
            <person name="Keller A."/>
            <person name="Neulinger S.C."/>
        </authorList>
    </citation>
    <scope>NUCLEOTIDE SEQUENCE</scope>
    <source>
        <strain evidence="5">DSM 4395</strain>
    </source>
</reference>
<dbReference type="Pfam" id="PF01774">
    <property type="entry name" value="UreD"/>
    <property type="match status" value="1"/>
</dbReference>
<evidence type="ECO:0000256" key="4">
    <source>
        <dbReference type="HAMAP-Rule" id="MF_01384"/>
    </source>
</evidence>
<accession>A0AAJ0UCZ4</accession>
<evidence type="ECO:0000256" key="1">
    <source>
        <dbReference type="ARBA" id="ARBA00007177"/>
    </source>
</evidence>
<protein>
    <recommendedName>
        <fullName evidence="4">Urease accessory protein UreD</fullName>
    </recommendedName>
</protein>
<dbReference type="HAMAP" id="MF_01384">
    <property type="entry name" value="UreD"/>
    <property type="match status" value="1"/>
</dbReference>
<organism evidence="5 6">
    <name type="scientific">Halochromatium salexigens</name>
    <name type="common">Chromatium salexigens</name>
    <dbReference type="NCBI Taxonomy" id="49447"/>
    <lineage>
        <taxon>Bacteria</taxon>
        <taxon>Pseudomonadati</taxon>
        <taxon>Pseudomonadota</taxon>
        <taxon>Gammaproteobacteria</taxon>
        <taxon>Chromatiales</taxon>
        <taxon>Chromatiaceae</taxon>
        <taxon>Halochromatium</taxon>
    </lineage>
</organism>
<comment type="subcellular location">
    <subcellularLocation>
        <location evidence="4">Cytoplasm</location>
    </subcellularLocation>
</comment>
<reference evidence="5" key="1">
    <citation type="submission" date="2017-05" db="EMBL/GenBank/DDBJ databases">
        <authorList>
            <person name="Imhoff J.F."/>
            <person name="Rahn T."/>
            <person name="Kuenzel S."/>
            <person name="Neulinger S.C."/>
        </authorList>
    </citation>
    <scope>NUCLEOTIDE SEQUENCE</scope>
    <source>
        <strain evidence="5">DSM 4395</strain>
    </source>
</reference>
<evidence type="ECO:0000313" key="6">
    <source>
        <dbReference type="Proteomes" id="UP001296967"/>
    </source>
</evidence>
<sequence>MPPSVPPAAGWSARLALRFEARAQRTVLAQKQQQGPLTVQRGFYPEGAPCHLYLLHPPGGVVGGDRLHIEARVAAGAHALLTAPGAAKFYRSAGALARQRQRFEVADGGVLEWLPPEAILFPGARLDLQTQVVLSGAARFIGWEILSLGRPAIGERFDQGRASLGLRLEREGRPLLSERLRLDMGLDLEGEPSTKGLDGPSGLRGQPISATLVATGATAGDLQVARALVPAVPGLALGLTLLDDLLVVRALAPKVEPVLLQFRALWQGLRPRLLGLEASAPRIWAT</sequence>
<dbReference type="AlphaFoldDB" id="A0AAJ0UCZ4"/>
<keyword evidence="6" id="KW-1185">Reference proteome</keyword>
<dbReference type="PANTHER" id="PTHR33643:SF1">
    <property type="entry name" value="UREASE ACCESSORY PROTEIN D"/>
    <property type="match status" value="1"/>
</dbReference>
<evidence type="ECO:0000313" key="5">
    <source>
        <dbReference type="EMBL" id="MBK5929138.1"/>
    </source>
</evidence>
<gene>
    <name evidence="4" type="primary">ureD</name>
    <name evidence="5" type="ORF">CCR82_00955</name>
</gene>
<name>A0AAJ0UCZ4_HALSE</name>
<dbReference type="GO" id="GO:0016151">
    <property type="term" value="F:nickel cation binding"/>
    <property type="evidence" value="ECO:0007669"/>
    <property type="project" value="UniProtKB-UniRule"/>
</dbReference>
<evidence type="ECO:0000256" key="3">
    <source>
        <dbReference type="ARBA" id="ARBA00023186"/>
    </source>
</evidence>
<dbReference type="EMBL" id="NHSF01000008">
    <property type="protein sequence ID" value="MBK5929138.1"/>
    <property type="molecule type" value="Genomic_DNA"/>
</dbReference>